<dbReference type="AlphaFoldDB" id="A0AAJ0CW18"/>
<dbReference type="InterPro" id="IPR003855">
    <property type="entry name" value="K+_transporter"/>
</dbReference>
<dbReference type="InterPro" id="IPR053951">
    <property type="entry name" value="K_trans_N"/>
</dbReference>
<evidence type="ECO:0000313" key="13">
    <source>
        <dbReference type="Proteomes" id="UP001251528"/>
    </source>
</evidence>
<dbReference type="InterPro" id="IPR053952">
    <property type="entry name" value="K_trans_C"/>
</dbReference>
<evidence type="ECO:0000256" key="6">
    <source>
        <dbReference type="ARBA" id="ARBA00022989"/>
    </source>
</evidence>
<keyword evidence="13" id="KW-1185">Reference proteome</keyword>
<gene>
    <name evidence="12" type="ORF">QQS21_001989</name>
</gene>
<keyword evidence="2" id="KW-0813">Transport</keyword>
<name>A0AAJ0CW18_9HYPO</name>
<dbReference type="PANTHER" id="PTHR30540:SF83">
    <property type="entry name" value="K+ POTASSIUM TRANSPORTER"/>
    <property type="match status" value="1"/>
</dbReference>
<sequence>MVALVAILVWRLPTYLVLPVWLIFAALDGAFLSSVFEKVPEGAWFTLMLAFILALVFTLWRFGKETQWSAESQNLLAPSSLFETGQSSDSGYASPVALKPAFGGLPISTVPGLGIFFDKAGDPTSLPPCFSEFVKKFAARPAVVVFFHMRPLPKPSIPLNERYIITRMTSLAGCYNVTLRHGYADDVLHSNMAVELVHQIEVALSRVQSTETSNAELQNLRSAYSAQMVYIFGKEVMKIKAPRNKFSPWAFTRHLILWFFLWIRETSRAKLADLDIDADKLIEVGFVKEI</sequence>
<evidence type="ECO:0000256" key="5">
    <source>
        <dbReference type="ARBA" id="ARBA00022958"/>
    </source>
</evidence>
<keyword evidence="6 9" id="KW-1133">Transmembrane helix</keyword>
<reference evidence="12" key="1">
    <citation type="submission" date="2023-06" db="EMBL/GenBank/DDBJ databases">
        <title>Conoideocrella luteorostrata (Hypocreales: Clavicipitaceae), a potential biocontrol fungus for elongate hemlock scale in United States Christmas tree production areas.</title>
        <authorList>
            <person name="Barrett H."/>
            <person name="Lovett B."/>
            <person name="Macias A.M."/>
            <person name="Stajich J.E."/>
            <person name="Kasson M.T."/>
        </authorList>
    </citation>
    <scope>NUCLEOTIDE SEQUENCE</scope>
    <source>
        <strain evidence="12">ARSEF 14590</strain>
    </source>
</reference>
<evidence type="ECO:0000256" key="4">
    <source>
        <dbReference type="ARBA" id="ARBA00022692"/>
    </source>
</evidence>
<dbReference type="Proteomes" id="UP001251528">
    <property type="component" value="Unassembled WGS sequence"/>
</dbReference>
<feature type="domain" description="K+ potassium transporter C-terminal" evidence="11">
    <location>
        <begin position="111"/>
        <end position="290"/>
    </location>
</feature>
<feature type="transmembrane region" description="Helical" evidence="9">
    <location>
        <begin position="12"/>
        <end position="36"/>
    </location>
</feature>
<keyword evidence="5" id="KW-0630">Potassium</keyword>
<dbReference type="Pfam" id="PF02705">
    <property type="entry name" value="K_trans"/>
    <property type="match status" value="1"/>
</dbReference>
<evidence type="ECO:0000256" key="1">
    <source>
        <dbReference type="ARBA" id="ARBA00004141"/>
    </source>
</evidence>
<dbReference type="EMBL" id="JASWJB010000022">
    <property type="protein sequence ID" value="KAK2612024.1"/>
    <property type="molecule type" value="Genomic_DNA"/>
</dbReference>
<proteinExistence type="predicted"/>
<comment type="caution">
    <text evidence="12">The sequence shown here is derived from an EMBL/GenBank/DDBJ whole genome shotgun (WGS) entry which is preliminary data.</text>
</comment>
<evidence type="ECO:0000313" key="12">
    <source>
        <dbReference type="EMBL" id="KAK2612024.1"/>
    </source>
</evidence>
<keyword evidence="7" id="KW-0406">Ion transport</keyword>
<evidence type="ECO:0000256" key="9">
    <source>
        <dbReference type="SAM" id="Phobius"/>
    </source>
</evidence>
<feature type="transmembrane region" description="Helical" evidence="9">
    <location>
        <begin position="42"/>
        <end position="60"/>
    </location>
</feature>
<evidence type="ECO:0000256" key="8">
    <source>
        <dbReference type="ARBA" id="ARBA00023136"/>
    </source>
</evidence>
<protein>
    <submittedName>
        <fullName evidence="12">Uncharacterized protein</fullName>
    </submittedName>
</protein>
<dbReference type="GO" id="GO:0016020">
    <property type="term" value="C:membrane"/>
    <property type="evidence" value="ECO:0007669"/>
    <property type="project" value="UniProtKB-SubCell"/>
</dbReference>
<feature type="domain" description="K+ potassium transporter integral membrane" evidence="10">
    <location>
        <begin position="1"/>
        <end position="76"/>
    </location>
</feature>
<evidence type="ECO:0000256" key="2">
    <source>
        <dbReference type="ARBA" id="ARBA00022448"/>
    </source>
</evidence>
<evidence type="ECO:0000256" key="7">
    <source>
        <dbReference type="ARBA" id="ARBA00023065"/>
    </source>
</evidence>
<dbReference type="GO" id="GO:0015079">
    <property type="term" value="F:potassium ion transmembrane transporter activity"/>
    <property type="evidence" value="ECO:0007669"/>
    <property type="project" value="InterPro"/>
</dbReference>
<organism evidence="12 13">
    <name type="scientific">Conoideocrella luteorostrata</name>
    <dbReference type="NCBI Taxonomy" id="1105319"/>
    <lineage>
        <taxon>Eukaryota</taxon>
        <taxon>Fungi</taxon>
        <taxon>Dikarya</taxon>
        <taxon>Ascomycota</taxon>
        <taxon>Pezizomycotina</taxon>
        <taxon>Sordariomycetes</taxon>
        <taxon>Hypocreomycetidae</taxon>
        <taxon>Hypocreales</taxon>
        <taxon>Clavicipitaceae</taxon>
        <taxon>Conoideocrella</taxon>
    </lineage>
</organism>
<keyword evidence="3" id="KW-0633">Potassium transport</keyword>
<keyword evidence="4 9" id="KW-0812">Transmembrane</keyword>
<evidence type="ECO:0000259" key="10">
    <source>
        <dbReference type="Pfam" id="PF02705"/>
    </source>
</evidence>
<dbReference type="PANTHER" id="PTHR30540">
    <property type="entry name" value="OSMOTIC STRESS POTASSIUM TRANSPORTER"/>
    <property type="match status" value="1"/>
</dbReference>
<evidence type="ECO:0000256" key="3">
    <source>
        <dbReference type="ARBA" id="ARBA00022538"/>
    </source>
</evidence>
<keyword evidence="8 9" id="KW-0472">Membrane</keyword>
<evidence type="ECO:0000259" key="11">
    <source>
        <dbReference type="Pfam" id="PF22776"/>
    </source>
</evidence>
<dbReference type="Pfam" id="PF22776">
    <property type="entry name" value="K_trans_C"/>
    <property type="match status" value="1"/>
</dbReference>
<comment type="subcellular location">
    <subcellularLocation>
        <location evidence="1">Membrane</location>
        <topology evidence="1">Multi-pass membrane protein</topology>
    </subcellularLocation>
</comment>
<accession>A0AAJ0CW18</accession>